<evidence type="ECO:0000256" key="2">
    <source>
        <dbReference type="ARBA" id="ARBA00023125"/>
    </source>
</evidence>
<feature type="compositionally biased region" description="Basic residues" evidence="4">
    <location>
        <begin position="293"/>
        <end position="302"/>
    </location>
</feature>
<keyword evidence="2" id="KW-0238">DNA-binding</keyword>
<dbReference type="Gene3D" id="1.10.10.60">
    <property type="entry name" value="Homeodomain-like"/>
    <property type="match status" value="2"/>
</dbReference>
<evidence type="ECO:0000313" key="7">
    <source>
        <dbReference type="Proteomes" id="UP000621560"/>
    </source>
</evidence>
<sequence>METELLMCGYSHHTAPFYSDAHGQSMPGYLFRLQTEGAASALNEGKMETIGAGDLLLIGPGDTYRLVIEAQEHPQRGHVVFSSDYYLSCRGTWLNDWWDARQRPLLSRIHYEERLLPLWRMLILERRRLEGGQAELADYLLRTICLTIDRQLDERSAARGRPFIAARLKSYIEEHASRPFSLEEPAAHVGLSVSRISHLFKACYGKTIVEYTQEIRLTIALERLRYSVMTLEQIAESCGFGSYSYFFRVFRKKYGLSPSDYRAAHAPELATGANRGVRTAQAQAPASRSRLSAQHRGRSNPS</sequence>
<dbReference type="Proteomes" id="UP000621560">
    <property type="component" value="Unassembled WGS sequence"/>
</dbReference>
<evidence type="ECO:0000256" key="4">
    <source>
        <dbReference type="SAM" id="MobiDB-lite"/>
    </source>
</evidence>
<dbReference type="SUPFAM" id="SSF51215">
    <property type="entry name" value="Regulatory protein AraC"/>
    <property type="match status" value="1"/>
</dbReference>
<dbReference type="GO" id="GO:0043565">
    <property type="term" value="F:sequence-specific DNA binding"/>
    <property type="evidence" value="ECO:0007669"/>
    <property type="project" value="InterPro"/>
</dbReference>
<feature type="domain" description="HTH araC/xylS-type" evidence="5">
    <location>
        <begin position="166"/>
        <end position="264"/>
    </location>
</feature>
<dbReference type="RefSeq" id="WP_190920347.1">
    <property type="nucleotide sequence ID" value="NZ_JACXIZ010000035.1"/>
</dbReference>
<accession>A0A927BX54</accession>
<dbReference type="InterPro" id="IPR018062">
    <property type="entry name" value="HTH_AraC-typ_CS"/>
</dbReference>
<dbReference type="SMART" id="SM00342">
    <property type="entry name" value="HTH_ARAC"/>
    <property type="match status" value="1"/>
</dbReference>
<keyword evidence="7" id="KW-1185">Reference proteome</keyword>
<name>A0A927BX54_9BACL</name>
<dbReference type="Pfam" id="PF12833">
    <property type="entry name" value="HTH_18"/>
    <property type="match status" value="1"/>
</dbReference>
<feature type="compositionally biased region" description="Polar residues" evidence="4">
    <location>
        <begin position="280"/>
        <end position="292"/>
    </location>
</feature>
<evidence type="ECO:0000313" key="6">
    <source>
        <dbReference type="EMBL" id="MBD2847240.1"/>
    </source>
</evidence>
<evidence type="ECO:0000256" key="3">
    <source>
        <dbReference type="ARBA" id="ARBA00023163"/>
    </source>
</evidence>
<evidence type="ECO:0000259" key="5">
    <source>
        <dbReference type="PROSITE" id="PS01124"/>
    </source>
</evidence>
<proteinExistence type="predicted"/>
<dbReference type="InterPro" id="IPR009057">
    <property type="entry name" value="Homeodomain-like_sf"/>
</dbReference>
<keyword evidence="1" id="KW-0805">Transcription regulation</keyword>
<dbReference type="InterPro" id="IPR020449">
    <property type="entry name" value="Tscrpt_reg_AraC-type_HTH"/>
</dbReference>
<feature type="region of interest" description="Disordered" evidence="4">
    <location>
        <begin position="272"/>
        <end position="302"/>
    </location>
</feature>
<dbReference type="InterPro" id="IPR037923">
    <property type="entry name" value="HTH-like"/>
</dbReference>
<dbReference type="GO" id="GO:0003700">
    <property type="term" value="F:DNA-binding transcription factor activity"/>
    <property type="evidence" value="ECO:0007669"/>
    <property type="project" value="InterPro"/>
</dbReference>
<dbReference type="EMBL" id="JACXIZ010000035">
    <property type="protein sequence ID" value="MBD2847240.1"/>
    <property type="molecule type" value="Genomic_DNA"/>
</dbReference>
<protein>
    <submittedName>
        <fullName evidence="6">Helix-turn-helix transcriptional regulator</fullName>
    </submittedName>
</protein>
<dbReference type="PANTHER" id="PTHR43280:SF2">
    <property type="entry name" value="HTH-TYPE TRANSCRIPTIONAL REGULATOR EXSA"/>
    <property type="match status" value="1"/>
</dbReference>
<dbReference type="InterPro" id="IPR018060">
    <property type="entry name" value="HTH_AraC"/>
</dbReference>
<dbReference type="PROSITE" id="PS00041">
    <property type="entry name" value="HTH_ARAC_FAMILY_1"/>
    <property type="match status" value="1"/>
</dbReference>
<dbReference type="AlphaFoldDB" id="A0A927BX54"/>
<organism evidence="6 7">
    <name type="scientific">Paenibacillus sabuli</name>
    <dbReference type="NCBI Taxonomy" id="2772509"/>
    <lineage>
        <taxon>Bacteria</taxon>
        <taxon>Bacillati</taxon>
        <taxon>Bacillota</taxon>
        <taxon>Bacilli</taxon>
        <taxon>Bacillales</taxon>
        <taxon>Paenibacillaceae</taxon>
        <taxon>Paenibacillus</taxon>
    </lineage>
</organism>
<keyword evidence="3" id="KW-0804">Transcription</keyword>
<gene>
    <name evidence="6" type="ORF">IDH44_18735</name>
</gene>
<dbReference type="PROSITE" id="PS01124">
    <property type="entry name" value="HTH_ARAC_FAMILY_2"/>
    <property type="match status" value="1"/>
</dbReference>
<reference evidence="6" key="1">
    <citation type="submission" date="2020-09" db="EMBL/GenBank/DDBJ databases">
        <title>A novel bacterium of genus Paenibacillus, isolated from South China Sea.</title>
        <authorList>
            <person name="Huang H."/>
            <person name="Mo K."/>
            <person name="Hu Y."/>
        </authorList>
    </citation>
    <scope>NUCLEOTIDE SEQUENCE</scope>
    <source>
        <strain evidence="6">IB182496</strain>
    </source>
</reference>
<dbReference type="PRINTS" id="PR00032">
    <property type="entry name" value="HTHARAC"/>
</dbReference>
<dbReference type="SUPFAM" id="SSF46689">
    <property type="entry name" value="Homeodomain-like"/>
    <property type="match status" value="2"/>
</dbReference>
<evidence type="ECO:0000256" key="1">
    <source>
        <dbReference type="ARBA" id="ARBA00023015"/>
    </source>
</evidence>
<dbReference type="PANTHER" id="PTHR43280">
    <property type="entry name" value="ARAC-FAMILY TRANSCRIPTIONAL REGULATOR"/>
    <property type="match status" value="1"/>
</dbReference>
<comment type="caution">
    <text evidence="6">The sequence shown here is derived from an EMBL/GenBank/DDBJ whole genome shotgun (WGS) entry which is preliminary data.</text>
</comment>